<dbReference type="AlphaFoldDB" id="B3NJ04"/>
<dbReference type="Proteomes" id="UP000008711">
    <property type="component" value="Unassembled WGS sequence"/>
</dbReference>
<evidence type="ECO:0000259" key="3">
    <source>
        <dbReference type="Pfam" id="PF13359"/>
    </source>
</evidence>
<dbReference type="EMBL" id="CH954178">
    <property type="protein sequence ID" value="EDV52721.1"/>
    <property type="molecule type" value="Genomic_DNA"/>
</dbReference>
<protein>
    <recommendedName>
        <fullName evidence="3">DDE Tnp4 domain-containing protein</fullName>
    </recommendedName>
</protein>
<keyword evidence="2" id="KW-0479">Metal-binding</keyword>
<gene>
    <name evidence="4" type="primary">Dere\GG16230</name>
    <name evidence="4" type="synonym">dere_GLEANR_16230</name>
    <name evidence="4" type="synonym">GG16230</name>
    <name evidence="4" type="ORF">Dere_GG16230</name>
</gene>
<evidence type="ECO:0000313" key="4">
    <source>
        <dbReference type="EMBL" id="EDV52721.1"/>
    </source>
</evidence>
<dbReference type="OrthoDB" id="7847149at2759"/>
<feature type="domain" description="DDE Tnp4" evidence="3">
    <location>
        <begin position="63"/>
        <end position="129"/>
    </location>
</feature>
<dbReference type="OMA" id="CTHIRLK"/>
<dbReference type="KEGG" id="der:6544066"/>
<dbReference type="GO" id="GO:0046872">
    <property type="term" value="F:metal ion binding"/>
    <property type="evidence" value="ECO:0007669"/>
    <property type="project" value="UniProtKB-KW"/>
</dbReference>
<sequence>MRFYACGNLAAVDFRISSTCRAVEEVSLHIAALSREYIKIGGHDEVVEQFQRISKFPNVMGVVGCTHIRLKPPRQSQDDAYGNREEFVSMNIQAVSNAHFIIQDIVARWPGSTQKITIFDNSRLTSRWEGGEFEDNSAYNAISKCFEVWR</sequence>
<dbReference type="Pfam" id="PF13359">
    <property type="entry name" value="DDE_Tnp_4"/>
    <property type="match status" value="1"/>
</dbReference>
<name>B3NJ04_DROER</name>
<reference evidence="4 5" key="2">
    <citation type="journal article" date="2008" name="Bioinformatics">
        <title>Assembly reconciliation.</title>
        <authorList>
            <person name="Zimin A.V."/>
            <person name="Smith D.R."/>
            <person name="Sutton G."/>
            <person name="Yorke J.A."/>
        </authorList>
    </citation>
    <scope>NUCLEOTIDE SEQUENCE [LARGE SCALE GENOMIC DNA]</scope>
    <source>
        <strain evidence="4 5">TSC#14021-0224.01</strain>
    </source>
</reference>
<evidence type="ECO:0000256" key="1">
    <source>
        <dbReference type="ARBA" id="ARBA00001968"/>
    </source>
</evidence>
<evidence type="ECO:0000256" key="2">
    <source>
        <dbReference type="ARBA" id="ARBA00022723"/>
    </source>
</evidence>
<accession>B3NJ04</accession>
<evidence type="ECO:0000313" key="5">
    <source>
        <dbReference type="Proteomes" id="UP000008711"/>
    </source>
</evidence>
<organism evidence="4 5">
    <name type="scientific">Drosophila erecta</name>
    <name type="common">Fruit fly</name>
    <dbReference type="NCBI Taxonomy" id="7220"/>
    <lineage>
        <taxon>Eukaryota</taxon>
        <taxon>Metazoa</taxon>
        <taxon>Ecdysozoa</taxon>
        <taxon>Arthropoda</taxon>
        <taxon>Hexapoda</taxon>
        <taxon>Insecta</taxon>
        <taxon>Pterygota</taxon>
        <taxon>Neoptera</taxon>
        <taxon>Endopterygota</taxon>
        <taxon>Diptera</taxon>
        <taxon>Brachycera</taxon>
        <taxon>Muscomorpha</taxon>
        <taxon>Ephydroidea</taxon>
        <taxon>Drosophilidae</taxon>
        <taxon>Drosophila</taxon>
        <taxon>Sophophora</taxon>
    </lineage>
</organism>
<dbReference type="HOGENOM" id="CLU_018552_12_1_1"/>
<proteinExistence type="predicted"/>
<keyword evidence="5" id="KW-1185">Reference proteome</keyword>
<comment type="cofactor">
    <cofactor evidence="1">
        <name>a divalent metal cation</name>
        <dbReference type="ChEBI" id="CHEBI:60240"/>
    </cofactor>
</comment>
<dbReference type="InterPro" id="IPR027806">
    <property type="entry name" value="HARBI1_dom"/>
</dbReference>
<reference evidence="4 5" key="1">
    <citation type="journal article" date="2007" name="Nature">
        <title>Evolution of genes and genomes on the Drosophila phylogeny.</title>
        <authorList>
            <consortium name="Drosophila 12 Genomes Consortium"/>
            <person name="Clark A.G."/>
            <person name="Eisen M.B."/>
            <person name="Smith D.R."/>
            <person name="Bergman C.M."/>
            <person name="Oliver B."/>
            <person name="Markow T.A."/>
            <person name="Kaufman T.C."/>
            <person name="Kellis M."/>
            <person name="Gelbart W."/>
            <person name="Iyer V.N."/>
            <person name="Pollard D.A."/>
            <person name="Sackton T.B."/>
            <person name="Larracuente A.M."/>
            <person name="Singh N.D."/>
            <person name="Abad J.P."/>
            <person name="Abt D.N."/>
            <person name="Adryan B."/>
            <person name="Aguade M."/>
            <person name="Akashi H."/>
            <person name="Anderson W.W."/>
            <person name="Aquadro C.F."/>
            <person name="Ardell D.H."/>
            <person name="Arguello R."/>
            <person name="Artieri C.G."/>
            <person name="Barbash D.A."/>
            <person name="Barker D."/>
            <person name="Barsanti P."/>
            <person name="Batterham P."/>
            <person name="Batzoglou S."/>
            <person name="Begun D."/>
            <person name="Bhutkar A."/>
            <person name="Blanco E."/>
            <person name="Bosak S.A."/>
            <person name="Bradley R.K."/>
            <person name="Brand A.D."/>
            <person name="Brent M.R."/>
            <person name="Brooks A.N."/>
            <person name="Brown R.H."/>
            <person name="Butlin R.K."/>
            <person name="Caggese C."/>
            <person name="Calvi B.R."/>
            <person name="Bernardo de Carvalho A."/>
            <person name="Caspi A."/>
            <person name="Castrezana S."/>
            <person name="Celniker S.E."/>
            <person name="Chang J.L."/>
            <person name="Chapple C."/>
            <person name="Chatterji S."/>
            <person name="Chinwalla A."/>
            <person name="Civetta A."/>
            <person name="Clifton S.W."/>
            <person name="Comeron J.M."/>
            <person name="Costello J.C."/>
            <person name="Coyne J.A."/>
            <person name="Daub J."/>
            <person name="David R.G."/>
            <person name="Delcher A.L."/>
            <person name="Delehaunty K."/>
            <person name="Do C.B."/>
            <person name="Ebling H."/>
            <person name="Edwards K."/>
            <person name="Eickbush T."/>
            <person name="Evans J.D."/>
            <person name="Filipski A."/>
            <person name="Findeiss S."/>
            <person name="Freyhult E."/>
            <person name="Fulton L."/>
            <person name="Fulton R."/>
            <person name="Garcia A.C."/>
            <person name="Gardiner A."/>
            <person name="Garfield D.A."/>
            <person name="Garvin B.E."/>
            <person name="Gibson G."/>
            <person name="Gilbert D."/>
            <person name="Gnerre S."/>
            <person name="Godfrey J."/>
            <person name="Good R."/>
            <person name="Gotea V."/>
            <person name="Gravely B."/>
            <person name="Greenberg A.J."/>
            <person name="Griffiths-Jones S."/>
            <person name="Gross S."/>
            <person name="Guigo R."/>
            <person name="Gustafson E.A."/>
            <person name="Haerty W."/>
            <person name="Hahn M.W."/>
            <person name="Halligan D.L."/>
            <person name="Halpern A.L."/>
            <person name="Halter G.M."/>
            <person name="Han M.V."/>
            <person name="Heger A."/>
            <person name="Hillier L."/>
            <person name="Hinrichs A.S."/>
            <person name="Holmes I."/>
            <person name="Hoskins R.A."/>
            <person name="Hubisz M.J."/>
            <person name="Hultmark D."/>
            <person name="Huntley M.A."/>
            <person name="Jaffe D.B."/>
            <person name="Jagadeeshan S."/>
            <person name="Jeck W.R."/>
            <person name="Johnson J."/>
            <person name="Jones C.D."/>
            <person name="Jordan W.C."/>
            <person name="Karpen G.H."/>
            <person name="Kataoka E."/>
            <person name="Keightley P.D."/>
            <person name="Kheradpour P."/>
            <person name="Kirkness E.F."/>
            <person name="Koerich L.B."/>
            <person name="Kristiansen K."/>
            <person name="Kudrna D."/>
            <person name="Kulathinal R.J."/>
            <person name="Kumar S."/>
            <person name="Kwok R."/>
            <person name="Lander E."/>
            <person name="Langley C.H."/>
            <person name="Lapoint R."/>
            <person name="Lazzaro B.P."/>
            <person name="Lee S.J."/>
            <person name="Levesque L."/>
            <person name="Li R."/>
            <person name="Lin C.F."/>
            <person name="Lin M.F."/>
            <person name="Lindblad-Toh K."/>
            <person name="Llopart A."/>
            <person name="Long M."/>
            <person name="Low L."/>
            <person name="Lozovsky E."/>
            <person name="Lu J."/>
            <person name="Luo M."/>
            <person name="Machado C.A."/>
            <person name="Makalowski W."/>
            <person name="Marzo M."/>
            <person name="Matsuda M."/>
            <person name="Matzkin L."/>
            <person name="McAllister B."/>
            <person name="McBride C.S."/>
            <person name="McKernan B."/>
            <person name="McKernan K."/>
            <person name="Mendez-Lago M."/>
            <person name="Minx P."/>
            <person name="Mollenhauer M.U."/>
            <person name="Montooth K."/>
            <person name="Mount S.M."/>
            <person name="Mu X."/>
            <person name="Myers E."/>
            <person name="Negre B."/>
            <person name="Newfeld S."/>
            <person name="Nielsen R."/>
            <person name="Noor M.A."/>
            <person name="O'Grady P."/>
            <person name="Pachter L."/>
            <person name="Papaceit M."/>
            <person name="Parisi M.J."/>
            <person name="Parisi M."/>
            <person name="Parts L."/>
            <person name="Pedersen J.S."/>
            <person name="Pesole G."/>
            <person name="Phillippy A.M."/>
            <person name="Ponting C.P."/>
            <person name="Pop M."/>
            <person name="Porcelli D."/>
            <person name="Powell J.R."/>
            <person name="Prohaska S."/>
            <person name="Pruitt K."/>
            <person name="Puig M."/>
            <person name="Quesneville H."/>
            <person name="Ram K.R."/>
            <person name="Rand D."/>
            <person name="Rasmussen M.D."/>
            <person name="Reed L.K."/>
            <person name="Reenan R."/>
            <person name="Reily A."/>
            <person name="Remington K.A."/>
            <person name="Rieger T.T."/>
            <person name="Ritchie M.G."/>
            <person name="Robin C."/>
            <person name="Rogers Y.H."/>
            <person name="Rohde C."/>
            <person name="Rozas J."/>
            <person name="Rubenfield M.J."/>
            <person name="Ruiz A."/>
            <person name="Russo S."/>
            <person name="Salzberg S.L."/>
            <person name="Sanchez-Gracia A."/>
            <person name="Saranga D.J."/>
            <person name="Sato H."/>
            <person name="Schaeffer S.W."/>
            <person name="Schatz M.C."/>
            <person name="Schlenke T."/>
            <person name="Schwartz R."/>
            <person name="Segarra C."/>
            <person name="Singh R.S."/>
            <person name="Sirot L."/>
            <person name="Sirota M."/>
            <person name="Sisneros N.B."/>
            <person name="Smith C.D."/>
            <person name="Smith T.F."/>
            <person name="Spieth J."/>
            <person name="Stage D.E."/>
            <person name="Stark A."/>
            <person name="Stephan W."/>
            <person name="Strausberg R.L."/>
            <person name="Strempel S."/>
            <person name="Sturgill D."/>
            <person name="Sutton G."/>
            <person name="Sutton G.G."/>
            <person name="Tao W."/>
            <person name="Teichmann S."/>
            <person name="Tobari Y.N."/>
            <person name="Tomimura Y."/>
            <person name="Tsolas J.M."/>
            <person name="Valente V.L."/>
            <person name="Venter E."/>
            <person name="Venter J.C."/>
            <person name="Vicario S."/>
            <person name="Vieira F.G."/>
            <person name="Vilella A.J."/>
            <person name="Villasante A."/>
            <person name="Walenz B."/>
            <person name="Wang J."/>
            <person name="Wasserman M."/>
            <person name="Watts T."/>
            <person name="Wilson D."/>
            <person name="Wilson R.K."/>
            <person name="Wing R.A."/>
            <person name="Wolfner M.F."/>
            <person name="Wong A."/>
            <person name="Wong G.K."/>
            <person name="Wu C.I."/>
            <person name="Wu G."/>
            <person name="Yamamoto D."/>
            <person name="Yang H.P."/>
            <person name="Yang S.P."/>
            <person name="Yorke J.A."/>
            <person name="Yoshida K."/>
            <person name="Zdobnov E."/>
            <person name="Zhang P."/>
            <person name="Zhang Y."/>
            <person name="Zimin A.V."/>
            <person name="Baldwin J."/>
            <person name="Abdouelleil A."/>
            <person name="Abdulkadir J."/>
            <person name="Abebe A."/>
            <person name="Abera B."/>
            <person name="Abreu J."/>
            <person name="Acer S.C."/>
            <person name="Aftuck L."/>
            <person name="Alexander A."/>
            <person name="An P."/>
            <person name="Anderson E."/>
            <person name="Anderson S."/>
            <person name="Arachi H."/>
            <person name="Azer M."/>
            <person name="Bachantsang P."/>
            <person name="Barry A."/>
            <person name="Bayul T."/>
            <person name="Berlin A."/>
            <person name="Bessette D."/>
            <person name="Bloom T."/>
            <person name="Blye J."/>
            <person name="Boguslavskiy L."/>
            <person name="Bonnet C."/>
            <person name="Boukhgalter B."/>
            <person name="Bourzgui I."/>
            <person name="Brown A."/>
            <person name="Cahill P."/>
            <person name="Channer S."/>
            <person name="Cheshatsang Y."/>
            <person name="Chuda L."/>
            <person name="Citroen M."/>
            <person name="Collymore A."/>
            <person name="Cooke P."/>
            <person name="Costello M."/>
            <person name="D'Aco K."/>
            <person name="Daza R."/>
            <person name="De Haan G."/>
            <person name="DeGray S."/>
            <person name="DeMaso C."/>
            <person name="Dhargay N."/>
            <person name="Dooley K."/>
            <person name="Dooley E."/>
            <person name="Doricent M."/>
            <person name="Dorje P."/>
            <person name="Dorjee K."/>
            <person name="Dupes A."/>
            <person name="Elong R."/>
            <person name="Falk J."/>
            <person name="Farina A."/>
            <person name="Faro S."/>
            <person name="Ferguson D."/>
            <person name="Fisher S."/>
            <person name="Foley C.D."/>
            <person name="Franke A."/>
            <person name="Friedrich D."/>
            <person name="Gadbois L."/>
            <person name="Gearin G."/>
            <person name="Gearin C.R."/>
            <person name="Giannoukos G."/>
            <person name="Goode T."/>
            <person name="Graham J."/>
            <person name="Grandbois E."/>
            <person name="Grewal S."/>
            <person name="Gyaltsen K."/>
            <person name="Hafez N."/>
            <person name="Hagos B."/>
            <person name="Hall J."/>
            <person name="Henson C."/>
            <person name="Hollinger A."/>
            <person name="Honan T."/>
            <person name="Huard M.D."/>
            <person name="Hughes L."/>
            <person name="Hurhula B."/>
            <person name="Husby M.E."/>
            <person name="Kamat A."/>
            <person name="Kanga B."/>
            <person name="Kashin S."/>
            <person name="Khazanovich D."/>
            <person name="Kisner P."/>
            <person name="Lance K."/>
            <person name="Lara M."/>
            <person name="Lee W."/>
            <person name="Lennon N."/>
            <person name="Letendre F."/>
            <person name="LeVine R."/>
            <person name="Lipovsky A."/>
            <person name="Liu X."/>
            <person name="Liu J."/>
            <person name="Liu S."/>
            <person name="Lokyitsang T."/>
            <person name="Lokyitsang Y."/>
            <person name="Lubonja R."/>
            <person name="Lui A."/>
            <person name="MacDonald P."/>
            <person name="Magnisalis V."/>
            <person name="Maru K."/>
            <person name="Matthews C."/>
            <person name="McCusker W."/>
            <person name="McDonough S."/>
            <person name="Mehta T."/>
            <person name="Meldrim J."/>
            <person name="Meneus L."/>
            <person name="Mihai O."/>
            <person name="Mihalev A."/>
            <person name="Mihova T."/>
            <person name="Mittelman R."/>
            <person name="Mlenga V."/>
            <person name="Montmayeur A."/>
            <person name="Mulrain L."/>
            <person name="Navidi A."/>
            <person name="Naylor J."/>
            <person name="Negash T."/>
            <person name="Nguyen T."/>
            <person name="Nguyen N."/>
            <person name="Nicol R."/>
            <person name="Norbu C."/>
            <person name="Norbu N."/>
            <person name="Novod N."/>
            <person name="O'Neill B."/>
            <person name="Osman S."/>
            <person name="Markiewicz E."/>
            <person name="Oyono O.L."/>
            <person name="Patti C."/>
            <person name="Phunkhang P."/>
            <person name="Pierre F."/>
            <person name="Priest M."/>
            <person name="Raghuraman S."/>
            <person name="Rege F."/>
            <person name="Reyes R."/>
            <person name="Rise C."/>
            <person name="Rogov P."/>
            <person name="Ross K."/>
            <person name="Ryan E."/>
            <person name="Settipalli S."/>
            <person name="Shea T."/>
            <person name="Sherpa N."/>
            <person name="Shi L."/>
            <person name="Shih D."/>
            <person name="Sparrow T."/>
            <person name="Spaulding J."/>
            <person name="Stalker J."/>
            <person name="Stange-Thomann N."/>
            <person name="Stavropoulos S."/>
            <person name="Stone C."/>
            <person name="Strader C."/>
            <person name="Tesfaye S."/>
            <person name="Thomson T."/>
            <person name="Thoulutsang Y."/>
            <person name="Thoulutsang D."/>
            <person name="Topham K."/>
            <person name="Topping I."/>
            <person name="Tsamla T."/>
            <person name="Vassiliev H."/>
            <person name="Vo A."/>
            <person name="Wangchuk T."/>
            <person name="Wangdi T."/>
            <person name="Weiand M."/>
            <person name="Wilkinson J."/>
            <person name="Wilson A."/>
            <person name="Yadav S."/>
            <person name="Young G."/>
            <person name="Yu Q."/>
            <person name="Zembek L."/>
            <person name="Zhong D."/>
            <person name="Zimmer A."/>
            <person name="Zwirko Z."/>
            <person name="Jaffe D.B."/>
            <person name="Alvarez P."/>
            <person name="Brockman W."/>
            <person name="Butler J."/>
            <person name="Chin C."/>
            <person name="Gnerre S."/>
            <person name="Grabherr M."/>
            <person name="Kleber M."/>
            <person name="Mauceli E."/>
            <person name="MacCallum I."/>
        </authorList>
    </citation>
    <scope>NUCLEOTIDE SEQUENCE [LARGE SCALE GENOMIC DNA]</scope>
    <source>
        <strain evidence="4 5">TSC#14021-0224.01</strain>
    </source>
</reference>